<comment type="caution">
    <text evidence="5">The sequence shown here is derived from an EMBL/GenBank/DDBJ whole genome shotgun (WGS) entry which is preliminary data.</text>
</comment>
<sequence>MATIEDFMELDMRVGTVLKAESFPEARKPAIKLEVDFGELGVKQSSAQITKRYEPEQLIGRQVVGVVNFPPMRVAGFKSEVLVIGGVPEQDDVVLLRPDEHVENGTRIS</sequence>
<dbReference type="NCBIfam" id="NF007494">
    <property type="entry name" value="PRK10089.1-3"/>
    <property type="match status" value="1"/>
</dbReference>
<evidence type="ECO:0000259" key="4">
    <source>
        <dbReference type="PROSITE" id="PS50886"/>
    </source>
</evidence>
<keyword evidence="6" id="KW-1185">Reference proteome</keyword>
<dbReference type="CDD" id="cd02798">
    <property type="entry name" value="tRNA_bind_CsaA"/>
    <property type="match status" value="1"/>
</dbReference>
<evidence type="ECO:0000256" key="3">
    <source>
        <dbReference type="PROSITE-ProRule" id="PRU00209"/>
    </source>
</evidence>
<proteinExistence type="predicted"/>
<dbReference type="RefSeq" id="WP_390364569.1">
    <property type="nucleotide sequence ID" value="NZ_JBHTKJ010000073.1"/>
</dbReference>
<name>A0ABW3LS26_9BACI</name>
<reference evidence="6" key="1">
    <citation type="journal article" date="2019" name="Int. J. Syst. Evol. Microbiol.">
        <title>The Global Catalogue of Microorganisms (GCM) 10K type strain sequencing project: providing services to taxonomists for standard genome sequencing and annotation.</title>
        <authorList>
            <consortium name="The Broad Institute Genomics Platform"/>
            <consortium name="The Broad Institute Genome Sequencing Center for Infectious Disease"/>
            <person name="Wu L."/>
            <person name="Ma J."/>
        </authorList>
    </citation>
    <scope>NUCLEOTIDE SEQUENCE [LARGE SCALE GENOMIC DNA]</scope>
    <source>
        <strain evidence="6">CCUG 56754</strain>
    </source>
</reference>
<dbReference type="PANTHER" id="PTHR11586:SF37">
    <property type="entry name" value="TRNA-BINDING DOMAIN-CONTAINING PROTEIN"/>
    <property type="match status" value="1"/>
</dbReference>
<evidence type="ECO:0000256" key="2">
    <source>
        <dbReference type="ARBA" id="ARBA00022884"/>
    </source>
</evidence>
<dbReference type="Gene3D" id="2.40.50.140">
    <property type="entry name" value="Nucleic acid-binding proteins"/>
    <property type="match status" value="1"/>
</dbReference>
<evidence type="ECO:0000313" key="5">
    <source>
        <dbReference type="EMBL" id="MFD1040462.1"/>
    </source>
</evidence>
<evidence type="ECO:0000256" key="1">
    <source>
        <dbReference type="ARBA" id="ARBA00022555"/>
    </source>
</evidence>
<gene>
    <name evidence="5" type="primary">csaA</name>
    <name evidence="5" type="ORF">ACFQ3N_18970</name>
</gene>
<dbReference type="NCBIfam" id="NF007495">
    <property type="entry name" value="PRK10089.1-4"/>
    <property type="match status" value="1"/>
</dbReference>
<dbReference type="NCBIfam" id="TIGR02222">
    <property type="entry name" value="chap_CsaA"/>
    <property type="match status" value="1"/>
</dbReference>
<accession>A0ABW3LS26</accession>
<dbReference type="InterPro" id="IPR051270">
    <property type="entry name" value="Tyrosine-tRNA_ligase_regulator"/>
</dbReference>
<dbReference type="NCBIfam" id="NF007496">
    <property type="entry name" value="PRK10089.1-5"/>
    <property type="match status" value="1"/>
</dbReference>
<feature type="domain" description="TRNA-binding" evidence="4">
    <location>
        <begin position="6"/>
        <end position="109"/>
    </location>
</feature>
<organism evidence="5 6">
    <name type="scientific">Virgibacillus byunsanensis</name>
    <dbReference type="NCBI Taxonomy" id="570945"/>
    <lineage>
        <taxon>Bacteria</taxon>
        <taxon>Bacillati</taxon>
        <taxon>Bacillota</taxon>
        <taxon>Bacilli</taxon>
        <taxon>Bacillales</taxon>
        <taxon>Bacillaceae</taxon>
        <taxon>Virgibacillus</taxon>
    </lineage>
</organism>
<evidence type="ECO:0000313" key="6">
    <source>
        <dbReference type="Proteomes" id="UP001597040"/>
    </source>
</evidence>
<dbReference type="Proteomes" id="UP001597040">
    <property type="component" value="Unassembled WGS sequence"/>
</dbReference>
<dbReference type="EMBL" id="JBHTKJ010000073">
    <property type="protein sequence ID" value="MFD1040462.1"/>
    <property type="molecule type" value="Genomic_DNA"/>
</dbReference>
<dbReference type="PANTHER" id="PTHR11586">
    <property type="entry name" value="TRNA-AMINOACYLATION COFACTOR ARC1 FAMILY MEMBER"/>
    <property type="match status" value="1"/>
</dbReference>
<dbReference type="PROSITE" id="PS50886">
    <property type="entry name" value="TRBD"/>
    <property type="match status" value="1"/>
</dbReference>
<dbReference type="InterPro" id="IPR008231">
    <property type="entry name" value="CsaA"/>
</dbReference>
<dbReference type="SUPFAM" id="SSF50249">
    <property type="entry name" value="Nucleic acid-binding proteins"/>
    <property type="match status" value="1"/>
</dbReference>
<keyword evidence="1 3" id="KW-0820">tRNA-binding</keyword>
<dbReference type="InterPro" id="IPR012340">
    <property type="entry name" value="NA-bd_OB-fold"/>
</dbReference>
<protein>
    <submittedName>
        <fullName evidence="5">Chaperone CsaA</fullName>
    </submittedName>
</protein>
<dbReference type="InterPro" id="IPR002547">
    <property type="entry name" value="tRNA-bd_dom"/>
</dbReference>
<keyword evidence="2 3" id="KW-0694">RNA-binding</keyword>
<dbReference type="Pfam" id="PF01588">
    <property type="entry name" value="tRNA_bind"/>
    <property type="match status" value="1"/>
</dbReference>